<protein>
    <submittedName>
        <fullName evidence="1">Uncharacterized protein</fullName>
    </submittedName>
</protein>
<gene>
    <name evidence="1" type="ORF">DAVIS_02023</name>
</gene>
<evidence type="ECO:0000313" key="2">
    <source>
        <dbReference type="Proteomes" id="UP000257451"/>
    </source>
</evidence>
<dbReference type="Proteomes" id="UP000257451">
    <property type="component" value="Unassembled WGS sequence"/>
</dbReference>
<name>A0A3E2MXP2_MYCMR</name>
<dbReference type="EMBL" id="PEDF01000060">
    <property type="protein sequence ID" value="RFZ42931.1"/>
    <property type="molecule type" value="Genomic_DNA"/>
</dbReference>
<reference evidence="1 2" key="1">
    <citation type="journal article" date="2018" name="Sci. Rep.">
        <title>Extensive genomic diversity among Mycobacterium marinum strains revealed by whole genome sequencing.</title>
        <authorList>
            <person name="Das S."/>
            <person name="Pettersson B.M."/>
            <person name="Behra P.R."/>
            <person name="Mallick A."/>
            <person name="Cheramie M."/>
            <person name="Ramesh M."/>
            <person name="Shirreff L."/>
            <person name="DuCote T."/>
            <person name="Dasgupta S."/>
            <person name="Ennis D.G."/>
            <person name="Kirsebom L.A."/>
        </authorList>
    </citation>
    <scope>NUCLEOTIDE SEQUENCE [LARGE SCALE GENOMIC DNA]</scope>
    <source>
        <strain evidence="1 2">Davis1</strain>
    </source>
</reference>
<evidence type="ECO:0000313" key="1">
    <source>
        <dbReference type="EMBL" id="RFZ42931.1"/>
    </source>
</evidence>
<dbReference type="AlphaFoldDB" id="A0A3E2MXP2"/>
<sequence>MLWAPAAAHWRGQEGGTAGAVLDTAVRALGACRWRWPIPSPTRGEVEALSRAGATLNAAVRQRYVRGQVAGAITAAAAEVAVAAAGLGVGQLSGVGRPVLCVGKRDRLVHLRMDTRLHVAMGEAARLNGMGFGAWVRDGVAAALGEHQVRRPTVETRDGRTTAGRVAGLLVQAAAVAADGVEEDAVAAADEALAGAAARLSWWGSGR</sequence>
<proteinExistence type="predicted"/>
<comment type="caution">
    <text evidence="1">The sequence shown here is derived from an EMBL/GenBank/DDBJ whole genome shotgun (WGS) entry which is preliminary data.</text>
</comment>
<accession>A0A3E2MXP2</accession>
<dbReference type="RefSeq" id="WP_142926730.1">
    <property type="nucleotide sequence ID" value="NZ_PEDF01000060.1"/>
</dbReference>
<organism evidence="1 2">
    <name type="scientific">Mycobacterium marinum</name>
    <dbReference type="NCBI Taxonomy" id="1781"/>
    <lineage>
        <taxon>Bacteria</taxon>
        <taxon>Bacillati</taxon>
        <taxon>Actinomycetota</taxon>
        <taxon>Actinomycetes</taxon>
        <taxon>Mycobacteriales</taxon>
        <taxon>Mycobacteriaceae</taxon>
        <taxon>Mycobacterium</taxon>
        <taxon>Mycobacterium ulcerans group</taxon>
    </lineage>
</organism>